<evidence type="ECO:0000259" key="7">
    <source>
        <dbReference type="Pfam" id="PF17827"/>
    </source>
</evidence>
<dbReference type="HAMAP" id="MF_02126">
    <property type="entry name" value="RF_methyltr_PrmC"/>
    <property type="match status" value="1"/>
</dbReference>
<organism evidence="8 9">
    <name type="scientific">Devosia crocina</name>
    <dbReference type="NCBI Taxonomy" id="429728"/>
    <lineage>
        <taxon>Bacteria</taxon>
        <taxon>Pseudomonadati</taxon>
        <taxon>Pseudomonadota</taxon>
        <taxon>Alphaproteobacteria</taxon>
        <taxon>Hyphomicrobiales</taxon>
        <taxon>Devosiaceae</taxon>
        <taxon>Devosia</taxon>
    </lineage>
</organism>
<dbReference type="NCBIfam" id="TIGR00536">
    <property type="entry name" value="hemK_fam"/>
    <property type="match status" value="1"/>
</dbReference>
<dbReference type="NCBIfam" id="TIGR03534">
    <property type="entry name" value="RF_mod_PrmC"/>
    <property type="match status" value="1"/>
</dbReference>
<dbReference type="EMBL" id="FPCK01000003">
    <property type="protein sequence ID" value="SFV36931.1"/>
    <property type="molecule type" value="Genomic_DNA"/>
</dbReference>
<dbReference type="InterPro" id="IPR029063">
    <property type="entry name" value="SAM-dependent_MTases_sf"/>
</dbReference>
<keyword evidence="1 5" id="KW-0489">Methyltransferase</keyword>
<dbReference type="InterPro" id="IPR004556">
    <property type="entry name" value="HemK-like"/>
</dbReference>
<dbReference type="PANTHER" id="PTHR18895:SF74">
    <property type="entry name" value="MTRF1L RELEASE FACTOR GLUTAMINE METHYLTRANSFERASE"/>
    <property type="match status" value="1"/>
</dbReference>
<dbReference type="OrthoDB" id="9800643at2"/>
<evidence type="ECO:0000313" key="9">
    <source>
        <dbReference type="Proteomes" id="UP000199074"/>
    </source>
</evidence>
<dbReference type="PROSITE" id="PS00092">
    <property type="entry name" value="N6_MTASE"/>
    <property type="match status" value="1"/>
</dbReference>
<evidence type="ECO:0000256" key="4">
    <source>
        <dbReference type="ARBA" id="ARBA00048391"/>
    </source>
</evidence>
<dbReference type="Pfam" id="PF05175">
    <property type="entry name" value="MTS"/>
    <property type="match status" value="1"/>
</dbReference>
<name>A0A1I7NQG8_9HYPH</name>
<dbReference type="EC" id="2.1.1.297" evidence="5"/>
<gene>
    <name evidence="5" type="primary">prmC</name>
    <name evidence="8" type="ORF">SAMN05216456_2663</name>
</gene>
<evidence type="ECO:0000256" key="5">
    <source>
        <dbReference type="HAMAP-Rule" id="MF_02126"/>
    </source>
</evidence>
<dbReference type="Gene3D" id="1.10.8.10">
    <property type="entry name" value="DNA helicase RuvA subunit, C-terminal domain"/>
    <property type="match status" value="1"/>
</dbReference>
<dbReference type="InterPro" id="IPR050320">
    <property type="entry name" value="N5-glutamine_MTase"/>
</dbReference>
<keyword evidence="3 5" id="KW-0949">S-adenosyl-L-methionine</keyword>
<comment type="similarity">
    <text evidence="5">Belongs to the protein N5-glutamine methyltransferase family. PrmC subfamily.</text>
</comment>
<dbReference type="GO" id="GO:0102559">
    <property type="term" value="F:peptide chain release factor N(5)-glutamine methyltransferase activity"/>
    <property type="evidence" value="ECO:0007669"/>
    <property type="project" value="UniProtKB-EC"/>
</dbReference>
<dbReference type="GO" id="GO:0003676">
    <property type="term" value="F:nucleic acid binding"/>
    <property type="evidence" value="ECO:0007669"/>
    <property type="project" value="InterPro"/>
</dbReference>
<feature type="binding site" evidence="5">
    <location>
        <begin position="194"/>
        <end position="197"/>
    </location>
    <ligand>
        <name>substrate</name>
    </ligand>
</feature>
<evidence type="ECO:0000256" key="3">
    <source>
        <dbReference type="ARBA" id="ARBA00022691"/>
    </source>
</evidence>
<dbReference type="RefSeq" id="WP_092425391.1">
    <property type="nucleotide sequence ID" value="NZ_FPCK01000003.1"/>
</dbReference>
<keyword evidence="9" id="KW-1185">Reference proteome</keyword>
<dbReference type="CDD" id="cd02440">
    <property type="entry name" value="AdoMet_MTases"/>
    <property type="match status" value="1"/>
</dbReference>
<dbReference type="Gene3D" id="3.40.50.150">
    <property type="entry name" value="Vaccinia Virus protein VP39"/>
    <property type="match status" value="1"/>
</dbReference>
<evidence type="ECO:0000259" key="6">
    <source>
        <dbReference type="Pfam" id="PF05175"/>
    </source>
</evidence>
<dbReference type="GO" id="GO:0032259">
    <property type="term" value="P:methylation"/>
    <property type="evidence" value="ECO:0007669"/>
    <property type="project" value="UniProtKB-KW"/>
</dbReference>
<feature type="binding site" evidence="5">
    <location>
        <position position="174"/>
    </location>
    <ligand>
        <name>S-adenosyl-L-methionine</name>
        <dbReference type="ChEBI" id="CHEBI:59789"/>
    </ligand>
</feature>
<dbReference type="InterPro" id="IPR040758">
    <property type="entry name" value="PrmC_N"/>
</dbReference>
<dbReference type="Proteomes" id="UP000199074">
    <property type="component" value="Unassembled WGS sequence"/>
</dbReference>
<dbReference type="Pfam" id="PF17827">
    <property type="entry name" value="PrmC_N"/>
    <property type="match status" value="1"/>
</dbReference>
<evidence type="ECO:0000256" key="1">
    <source>
        <dbReference type="ARBA" id="ARBA00022603"/>
    </source>
</evidence>
<feature type="binding site" evidence="5">
    <location>
        <position position="194"/>
    </location>
    <ligand>
        <name>S-adenosyl-L-methionine</name>
        <dbReference type="ChEBI" id="CHEBI:59789"/>
    </ligand>
</feature>
<dbReference type="PANTHER" id="PTHR18895">
    <property type="entry name" value="HEMK METHYLTRANSFERASE"/>
    <property type="match status" value="1"/>
</dbReference>
<dbReference type="SUPFAM" id="SSF53335">
    <property type="entry name" value="S-adenosyl-L-methionine-dependent methyltransferases"/>
    <property type="match status" value="1"/>
</dbReference>
<evidence type="ECO:0000313" key="8">
    <source>
        <dbReference type="EMBL" id="SFV36931.1"/>
    </source>
</evidence>
<feature type="binding site" evidence="5">
    <location>
        <begin position="122"/>
        <end position="126"/>
    </location>
    <ligand>
        <name>S-adenosyl-L-methionine</name>
        <dbReference type="ChEBI" id="CHEBI:59789"/>
    </ligand>
</feature>
<accession>A0A1I7NQG8</accession>
<feature type="domain" description="Methyltransferase small" evidence="6">
    <location>
        <begin position="111"/>
        <end position="202"/>
    </location>
</feature>
<dbReference type="InterPro" id="IPR002052">
    <property type="entry name" value="DNA_methylase_N6_adenine_CS"/>
</dbReference>
<dbReference type="InterPro" id="IPR019874">
    <property type="entry name" value="RF_methyltr_PrmC"/>
</dbReference>
<comment type="function">
    <text evidence="5">Methylates the class 1 translation termination release factors RF1/PrfA and RF2/PrfB on the glutamine residue of the universally conserved GGQ motif.</text>
</comment>
<feature type="domain" description="Release factor glutamine methyltransferase N-terminal" evidence="7">
    <location>
        <begin position="10"/>
        <end position="79"/>
    </location>
</feature>
<keyword evidence="2 5" id="KW-0808">Transferase</keyword>
<dbReference type="InterPro" id="IPR007848">
    <property type="entry name" value="Small_mtfrase_dom"/>
</dbReference>
<dbReference type="AlphaFoldDB" id="A0A1I7NQG8"/>
<protein>
    <recommendedName>
        <fullName evidence="5">Release factor glutamine methyltransferase</fullName>
        <shortName evidence="5">RF MTase</shortName>
        <ecNumber evidence="5">2.1.1.297</ecNumber>
    </recommendedName>
    <alternativeName>
        <fullName evidence="5">N5-glutamine methyltransferase PrmC</fullName>
    </alternativeName>
    <alternativeName>
        <fullName evidence="5">Protein-(glutamine-N5) MTase PrmC</fullName>
    </alternativeName>
    <alternativeName>
        <fullName evidence="5">Protein-glutamine N-methyltransferase PrmC</fullName>
    </alternativeName>
</protein>
<reference evidence="8 9" key="1">
    <citation type="submission" date="2016-10" db="EMBL/GenBank/DDBJ databases">
        <authorList>
            <person name="de Groot N.N."/>
        </authorList>
    </citation>
    <scope>NUCLEOTIDE SEQUENCE [LARGE SCALE GENOMIC DNA]</scope>
    <source>
        <strain evidence="8 9">IPL20</strain>
    </source>
</reference>
<evidence type="ECO:0000256" key="2">
    <source>
        <dbReference type="ARBA" id="ARBA00022679"/>
    </source>
</evidence>
<feature type="binding site" evidence="5">
    <location>
        <position position="145"/>
    </location>
    <ligand>
        <name>S-adenosyl-L-methionine</name>
        <dbReference type="ChEBI" id="CHEBI:59789"/>
    </ligand>
</feature>
<sequence length="293" mass="31262">MSEEITVGALWRRWRDELARHGVPTPTLDAKLLVGHGLGYDVLQLMLHERDLVSISLAESLAQTLKRRVSGESVARIMGQREFYGLAFDLSAATLEPRPDTELVVDLALAALPDGGAVLDLGTGSGCIPISILSNRPDAQGVATDINPGALEVAERNAERHGVLGRLTLKQGDWFGALRGSASEEERFHLILSNPPYISSAVVETLSAEVKDFDPRLALDGGPDGLAPYRIIAAEAGSWLRPGGEVMVEIGYDQSEAVAALFAAAGFAKVMVHKDLSGLDRVVSAHHMEGAKA</sequence>
<dbReference type="STRING" id="429728.SAMN05216456_2663"/>
<proteinExistence type="inferred from homology"/>
<comment type="catalytic activity">
    <reaction evidence="4 5">
        <text>L-glutaminyl-[peptide chain release factor] + S-adenosyl-L-methionine = N(5)-methyl-L-glutaminyl-[peptide chain release factor] + S-adenosyl-L-homocysteine + H(+)</text>
        <dbReference type="Rhea" id="RHEA:42896"/>
        <dbReference type="Rhea" id="RHEA-COMP:10271"/>
        <dbReference type="Rhea" id="RHEA-COMP:10272"/>
        <dbReference type="ChEBI" id="CHEBI:15378"/>
        <dbReference type="ChEBI" id="CHEBI:30011"/>
        <dbReference type="ChEBI" id="CHEBI:57856"/>
        <dbReference type="ChEBI" id="CHEBI:59789"/>
        <dbReference type="ChEBI" id="CHEBI:61891"/>
        <dbReference type="EC" id="2.1.1.297"/>
    </reaction>
</comment>